<accession>A0AAV1RYE3</accession>
<dbReference type="AlphaFoldDB" id="A0AAV1RYE3"/>
<keyword evidence="2" id="KW-1185">Reference proteome</keyword>
<comment type="caution">
    <text evidence="1">The sequence shown here is derived from an EMBL/GenBank/DDBJ whole genome shotgun (WGS) entry which is preliminary data.</text>
</comment>
<name>A0AAV1RYE3_9ROSI</name>
<sequence length="113" mass="12592">MTCTKEPQHHDNQTAALTSYLVHPGQHEQMQIGKKEGKFYLIEDGLISPSKLCEHAKKRQGTRRVDSTNDYVAASDSEELAFQTSISSAGISFALKENRHGILSAENKSPWYA</sequence>
<organism evidence="1 2">
    <name type="scientific">Dovyalis caffra</name>
    <dbReference type="NCBI Taxonomy" id="77055"/>
    <lineage>
        <taxon>Eukaryota</taxon>
        <taxon>Viridiplantae</taxon>
        <taxon>Streptophyta</taxon>
        <taxon>Embryophyta</taxon>
        <taxon>Tracheophyta</taxon>
        <taxon>Spermatophyta</taxon>
        <taxon>Magnoliopsida</taxon>
        <taxon>eudicotyledons</taxon>
        <taxon>Gunneridae</taxon>
        <taxon>Pentapetalae</taxon>
        <taxon>rosids</taxon>
        <taxon>fabids</taxon>
        <taxon>Malpighiales</taxon>
        <taxon>Salicaceae</taxon>
        <taxon>Flacourtieae</taxon>
        <taxon>Dovyalis</taxon>
    </lineage>
</organism>
<evidence type="ECO:0000313" key="2">
    <source>
        <dbReference type="Proteomes" id="UP001314170"/>
    </source>
</evidence>
<protein>
    <submittedName>
        <fullName evidence="1">Uncharacterized protein</fullName>
    </submittedName>
</protein>
<evidence type="ECO:0000313" key="1">
    <source>
        <dbReference type="EMBL" id="CAK7341599.1"/>
    </source>
</evidence>
<reference evidence="1 2" key="1">
    <citation type="submission" date="2024-01" db="EMBL/GenBank/DDBJ databases">
        <authorList>
            <person name="Waweru B."/>
        </authorList>
    </citation>
    <scope>NUCLEOTIDE SEQUENCE [LARGE SCALE GENOMIC DNA]</scope>
</reference>
<proteinExistence type="predicted"/>
<gene>
    <name evidence="1" type="ORF">DCAF_LOCUS16365</name>
</gene>
<dbReference type="EMBL" id="CAWUPB010001160">
    <property type="protein sequence ID" value="CAK7341599.1"/>
    <property type="molecule type" value="Genomic_DNA"/>
</dbReference>
<dbReference type="Proteomes" id="UP001314170">
    <property type="component" value="Unassembled WGS sequence"/>
</dbReference>